<reference evidence="2 3" key="1">
    <citation type="submission" date="2020-10" db="EMBL/GenBank/DDBJ databases">
        <authorList>
            <person name="Castelo-Branco R."/>
            <person name="Eusebio N."/>
            <person name="Adriana R."/>
            <person name="Vieira A."/>
            <person name="Brugerolle De Fraissinette N."/>
            <person name="Rezende De Castro R."/>
            <person name="Schneider M.P."/>
            <person name="Vasconcelos V."/>
            <person name="Leao P.N."/>
        </authorList>
    </citation>
    <scope>NUCLEOTIDE SEQUENCE [LARGE SCALE GENOMIC DNA]</scope>
    <source>
        <strain evidence="2 3">LEGE 06123</strain>
    </source>
</reference>
<accession>A0ABR9UU00</accession>
<feature type="transmembrane region" description="Helical" evidence="1">
    <location>
        <begin position="154"/>
        <end position="175"/>
    </location>
</feature>
<evidence type="ECO:0000256" key="1">
    <source>
        <dbReference type="SAM" id="Phobius"/>
    </source>
</evidence>
<dbReference type="Proteomes" id="UP000651156">
    <property type="component" value="Unassembled WGS sequence"/>
</dbReference>
<feature type="transmembrane region" description="Helical" evidence="1">
    <location>
        <begin position="215"/>
        <end position="237"/>
    </location>
</feature>
<name>A0ABR9UU00_9CHRO</name>
<feature type="transmembrane region" description="Helical" evidence="1">
    <location>
        <begin position="126"/>
        <end position="148"/>
    </location>
</feature>
<feature type="transmembrane region" description="Helical" evidence="1">
    <location>
        <begin position="16"/>
        <end position="36"/>
    </location>
</feature>
<feature type="transmembrane region" description="Helical" evidence="1">
    <location>
        <begin position="343"/>
        <end position="360"/>
    </location>
</feature>
<evidence type="ECO:0008006" key="4">
    <source>
        <dbReference type="Google" id="ProtNLM"/>
    </source>
</evidence>
<proteinExistence type="predicted"/>
<dbReference type="EMBL" id="JADEWN010000039">
    <property type="protein sequence ID" value="MBE9191774.1"/>
    <property type="molecule type" value="Genomic_DNA"/>
</dbReference>
<feature type="transmembrane region" description="Helical" evidence="1">
    <location>
        <begin position="258"/>
        <end position="291"/>
    </location>
</feature>
<keyword evidence="3" id="KW-1185">Reference proteome</keyword>
<dbReference type="RefSeq" id="WP_193932913.1">
    <property type="nucleotide sequence ID" value="NZ_CAWPMZ010000071.1"/>
</dbReference>
<gene>
    <name evidence="2" type="ORF">IQ230_15735</name>
</gene>
<feature type="transmembrane region" description="Helical" evidence="1">
    <location>
        <begin position="95"/>
        <end position="114"/>
    </location>
</feature>
<organism evidence="2 3">
    <name type="scientific">Gloeocapsopsis crepidinum LEGE 06123</name>
    <dbReference type="NCBI Taxonomy" id="588587"/>
    <lineage>
        <taxon>Bacteria</taxon>
        <taxon>Bacillati</taxon>
        <taxon>Cyanobacteriota</taxon>
        <taxon>Cyanophyceae</taxon>
        <taxon>Oscillatoriophycideae</taxon>
        <taxon>Chroococcales</taxon>
        <taxon>Chroococcaceae</taxon>
        <taxon>Gloeocapsopsis</taxon>
    </lineage>
</organism>
<keyword evidence="1" id="KW-1133">Transmembrane helix</keyword>
<feature type="transmembrane region" description="Helical" evidence="1">
    <location>
        <begin position="366"/>
        <end position="387"/>
    </location>
</feature>
<keyword evidence="1" id="KW-0472">Membrane</keyword>
<keyword evidence="1" id="KW-0812">Transmembrane</keyword>
<sequence length="584" mass="64295">MPYKSSLAPTFSKKQFYLAVASIVIVLPAVYIFYWITQSGEISTYDYWDIISHFYSTDGFSSQPTDWLVRSNEHLVLIPAIIYAFNIIVTKGSNIGLSCITFLFAIGQAILLATLLPNDLRRSRSLFVVVLLCISIFCFTPAAAHNWMRGFSGVAWIGANLFVTASICCLTKLVYSQKIFWAIGSLFFALLGTLTYSTAIAVLPVLYAAVVLTRLPIRVVLLYIGCAIAICSIYLLTYKTPGYHPPLSRSLSDILIFIPTYLGAVFTLDIGTACSIGIVGLIIAICCTGYSLNPQAKTIRTSWLPWLVLQGYVIGTALMAAVSRSGSGIASAIQSRYASLPSLFWLSLTVLVAIGLQKFLRNGNTYWQLLTPLLAGLTVLILSMYRVGTEASQPIARAASLQPLVTLSVQLGVTDKNIIKQVISPAPKQFLNLTDALKQNRLVPFHQSVQVDKLCASNQKLSSDLLKPPAPQVLPGVFDNLTQLTPDIARVEGWAGDRQHRDINCIAILNQNNIIRGFALTGFPRPDVAKALGRSYEFSGWKGYVRLSPEDQTLFAYAKAPHPDWSKLQNVYKLHQTTPFKELN</sequence>
<comment type="caution">
    <text evidence="2">The sequence shown here is derived from an EMBL/GenBank/DDBJ whole genome shotgun (WGS) entry which is preliminary data.</text>
</comment>
<evidence type="ECO:0000313" key="2">
    <source>
        <dbReference type="EMBL" id="MBE9191774.1"/>
    </source>
</evidence>
<evidence type="ECO:0000313" key="3">
    <source>
        <dbReference type="Proteomes" id="UP000651156"/>
    </source>
</evidence>
<feature type="transmembrane region" description="Helical" evidence="1">
    <location>
        <begin position="187"/>
        <end position="209"/>
    </location>
</feature>
<feature type="transmembrane region" description="Helical" evidence="1">
    <location>
        <begin position="303"/>
        <end position="322"/>
    </location>
</feature>
<protein>
    <recommendedName>
        <fullName evidence="4">Glycosyltransferase RgtA/B/C/D-like domain-containing protein</fullName>
    </recommendedName>
</protein>